<sequence>MRAATLDGIVRTAAEGGGSAICATRHVYAVEGDPGCIPTWSENEMLEFIVCERGPNDRLSCQWVASPAKGVVGRLMETRA</sequence>
<protein>
    <submittedName>
        <fullName evidence="1">Ferredoxin</fullName>
    </submittedName>
</protein>
<dbReference type="SUPFAM" id="SSF54292">
    <property type="entry name" value="2Fe-2S ferredoxin-like"/>
    <property type="match status" value="1"/>
</dbReference>
<dbReference type="AlphaFoldDB" id="A0A5B0G3G5"/>
<evidence type="ECO:0000313" key="2">
    <source>
        <dbReference type="Proteomes" id="UP000325273"/>
    </source>
</evidence>
<keyword evidence="2" id="KW-1185">Reference proteome</keyword>
<gene>
    <name evidence="1" type="ORF">FVF58_47710</name>
</gene>
<dbReference type="InterPro" id="IPR012675">
    <property type="entry name" value="Beta-grasp_dom_sf"/>
</dbReference>
<dbReference type="Proteomes" id="UP000325273">
    <property type="component" value="Unassembled WGS sequence"/>
</dbReference>
<dbReference type="InterPro" id="IPR036010">
    <property type="entry name" value="2Fe-2S_ferredoxin-like_sf"/>
</dbReference>
<proteinExistence type="predicted"/>
<name>A0A5B0G3G5_9BURK</name>
<accession>A0A5B0G3G5</accession>
<comment type="caution">
    <text evidence="1">The sequence shown here is derived from an EMBL/GenBank/DDBJ whole genome shotgun (WGS) entry which is preliminary data.</text>
</comment>
<dbReference type="GO" id="GO:0051536">
    <property type="term" value="F:iron-sulfur cluster binding"/>
    <property type="evidence" value="ECO:0007669"/>
    <property type="project" value="InterPro"/>
</dbReference>
<evidence type="ECO:0000313" key="1">
    <source>
        <dbReference type="EMBL" id="KAA0997782.1"/>
    </source>
</evidence>
<dbReference type="EMBL" id="VTUZ01000073">
    <property type="protein sequence ID" value="KAA0997782.1"/>
    <property type="molecule type" value="Genomic_DNA"/>
</dbReference>
<organism evidence="1 2">
    <name type="scientific">Paraburkholderia panacisoli</name>
    <dbReference type="NCBI Taxonomy" id="2603818"/>
    <lineage>
        <taxon>Bacteria</taxon>
        <taxon>Pseudomonadati</taxon>
        <taxon>Pseudomonadota</taxon>
        <taxon>Betaproteobacteria</taxon>
        <taxon>Burkholderiales</taxon>
        <taxon>Burkholderiaceae</taxon>
        <taxon>Paraburkholderia</taxon>
    </lineage>
</organism>
<dbReference type="RefSeq" id="WP_149676478.1">
    <property type="nucleotide sequence ID" value="NZ_VTUZ01000073.1"/>
</dbReference>
<dbReference type="Gene3D" id="3.10.20.30">
    <property type="match status" value="1"/>
</dbReference>
<reference evidence="1 2" key="1">
    <citation type="submission" date="2019-08" db="EMBL/GenBank/DDBJ databases">
        <title>Paraburkholderia sp. DCY113.</title>
        <authorList>
            <person name="Kang J."/>
        </authorList>
    </citation>
    <scope>NUCLEOTIDE SEQUENCE [LARGE SCALE GENOMIC DNA]</scope>
    <source>
        <strain evidence="1 2">DCY113</strain>
    </source>
</reference>